<dbReference type="InterPro" id="IPR005794">
    <property type="entry name" value="Fmt"/>
</dbReference>
<dbReference type="FunFam" id="3.40.50.12230:FF:000001">
    <property type="entry name" value="Methionyl-tRNA formyltransferase"/>
    <property type="match status" value="1"/>
</dbReference>
<comment type="function">
    <text evidence="1 8">Attaches a formyl group to the free amino group of methionyl-tRNA(fMet). The formyl group appears to play a dual role in the initiator identity of N-formylmethionyl-tRNA by promoting its recognition by IF2 and preventing the misappropriation of this tRNA by the elongation apparatus.</text>
</comment>
<sequence length="313" mass="33477">MTRKQRIVFAGTPEFARIILAELLRGPEEVVGILTQPDRPAGRGRALQTSPVKQEALAAGIPVFQPESCKTGEALDLLRSLAPDLLIVVAYGQILPQAVLDLPTRGAINVHASLLPAWRGAAPIARAIAAGDKESGVAIMQMEAGLDSGPVLWAERVPIAPDDTAASLHDRLARLGNVALRRALDGLWANRLKPGPQDPALATYARKLKKEDARLDWQLPAATLERLVRAFNPSPVAHTLFRDKGLRVWQTQVLAVRGEQAPGTISAVEKDGVVVTCGEDQLQLLVVQPAGKGVLSGSDFARGYRPQIGEVLG</sequence>
<dbReference type="NCBIfam" id="TIGR00460">
    <property type="entry name" value="fmt"/>
    <property type="match status" value="1"/>
</dbReference>
<dbReference type="InterPro" id="IPR011034">
    <property type="entry name" value="Formyl_transferase-like_C_sf"/>
</dbReference>
<keyword evidence="6 8" id="KW-0648">Protein biosynthesis</keyword>
<dbReference type="InterPro" id="IPR036477">
    <property type="entry name" value="Formyl_transf_N_sf"/>
</dbReference>
<feature type="domain" description="Formyl transferase C-terminal" evidence="10">
    <location>
        <begin position="207"/>
        <end position="305"/>
    </location>
</feature>
<evidence type="ECO:0000313" key="11">
    <source>
        <dbReference type="EMBL" id="CDQ09377.1"/>
    </source>
</evidence>
<proteinExistence type="inferred from homology"/>
<dbReference type="Proteomes" id="UP000193925">
    <property type="component" value="Chromosome AFERRI"/>
</dbReference>
<dbReference type="Pfam" id="PF00551">
    <property type="entry name" value="Formyl_trans_N"/>
    <property type="match status" value="1"/>
</dbReference>
<dbReference type="InterPro" id="IPR037022">
    <property type="entry name" value="Formyl_trans_C_sf"/>
</dbReference>
<dbReference type="EC" id="2.1.2.9" evidence="3 8"/>
<comment type="catalytic activity">
    <reaction evidence="7 8">
        <text>L-methionyl-tRNA(fMet) + (6R)-10-formyltetrahydrofolate = N-formyl-L-methionyl-tRNA(fMet) + (6S)-5,6,7,8-tetrahydrofolate + H(+)</text>
        <dbReference type="Rhea" id="RHEA:24380"/>
        <dbReference type="Rhea" id="RHEA-COMP:9952"/>
        <dbReference type="Rhea" id="RHEA-COMP:9953"/>
        <dbReference type="ChEBI" id="CHEBI:15378"/>
        <dbReference type="ChEBI" id="CHEBI:57453"/>
        <dbReference type="ChEBI" id="CHEBI:78530"/>
        <dbReference type="ChEBI" id="CHEBI:78844"/>
        <dbReference type="ChEBI" id="CHEBI:195366"/>
        <dbReference type="EC" id="2.1.2.9"/>
    </reaction>
</comment>
<feature type="binding site" evidence="8">
    <location>
        <begin position="113"/>
        <end position="116"/>
    </location>
    <ligand>
        <name>(6S)-5,6,7,8-tetrahydrofolate</name>
        <dbReference type="ChEBI" id="CHEBI:57453"/>
    </ligand>
</feature>
<dbReference type="Gene3D" id="3.10.25.10">
    <property type="entry name" value="Formyl transferase, C-terminal domain"/>
    <property type="match status" value="1"/>
</dbReference>
<dbReference type="HAMAP" id="MF_00182">
    <property type="entry name" value="Formyl_trans"/>
    <property type="match status" value="1"/>
</dbReference>
<comment type="similarity">
    <text evidence="2 8">Belongs to the Fmt family.</text>
</comment>
<dbReference type="Gene3D" id="3.40.50.170">
    <property type="entry name" value="Formyl transferase, N-terminal domain"/>
    <property type="match status" value="1"/>
</dbReference>
<protein>
    <recommendedName>
        <fullName evidence="4 8">Methionyl-tRNA formyltransferase</fullName>
        <ecNumber evidence="3 8">2.1.2.9</ecNumber>
    </recommendedName>
</protein>
<dbReference type="SUPFAM" id="SSF53328">
    <property type="entry name" value="Formyltransferase"/>
    <property type="match status" value="1"/>
</dbReference>
<dbReference type="PANTHER" id="PTHR11138:SF5">
    <property type="entry name" value="METHIONYL-TRNA FORMYLTRANSFERASE, MITOCHONDRIAL"/>
    <property type="match status" value="1"/>
</dbReference>
<evidence type="ECO:0000313" key="13">
    <source>
        <dbReference type="Proteomes" id="UP000193925"/>
    </source>
</evidence>
<evidence type="ECO:0000256" key="5">
    <source>
        <dbReference type="ARBA" id="ARBA00022679"/>
    </source>
</evidence>
<name>A0A060UL30_9PROT</name>
<evidence type="ECO:0000313" key="12">
    <source>
        <dbReference type="EMBL" id="SMH66311.1"/>
    </source>
</evidence>
<dbReference type="SUPFAM" id="SSF50486">
    <property type="entry name" value="FMT C-terminal domain-like"/>
    <property type="match status" value="1"/>
</dbReference>
<evidence type="ECO:0000256" key="7">
    <source>
        <dbReference type="ARBA" id="ARBA00048558"/>
    </source>
</evidence>
<dbReference type="EMBL" id="CCCS020000023">
    <property type="protein sequence ID" value="CDQ09377.1"/>
    <property type="molecule type" value="Genomic_DNA"/>
</dbReference>
<dbReference type="GO" id="GO:0005829">
    <property type="term" value="C:cytosol"/>
    <property type="evidence" value="ECO:0007669"/>
    <property type="project" value="TreeGrafter"/>
</dbReference>
<dbReference type="GO" id="GO:0004479">
    <property type="term" value="F:methionyl-tRNA formyltransferase activity"/>
    <property type="evidence" value="ECO:0007669"/>
    <property type="project" value="UniProtKB-UniRule"/>
</dbReference>
<dbReference type="PANTHER" id="PTHR11138">
    <property type="entry name" value="METHIONYL-TRNA FORMYLTRANSFERASE"/>
    <property type="match status" value="1"/>
</dbReference>
<accession>A0A060UL30</accession>
<reference evidence="11" key="1">
    <citation type="submission" date="2014-03" db="EMBL/GenBank/DDBJ databases">
        <authorList>
            <person name="Genoscope - CEA"/>
        </authorList>
    </citation>
    <scope>NUCLEOTIDE SEQUENCE [LARGE SCALE GENOMIC DNA]</scope>
    <source>
        <strain evidence="11">CF27</strain>
    </source>
</reference>
<evidence type="ECO:0000256" key="1">
    <source>
        <dbReference type="ARBA" id="ARBA00002606"/>
    </source>
</evidence>
<evidence type="ECO:0000256" key="2">
    <source>
        <dbReference type="ARBA" id="ARBA00010699"/>
    </source>
</evidence>
<keyword evidence="13" id="KW-1185">Reference proteome</keyword>
<evidence type="ECO:0000256" key="3">
    <source>
        <dbReference type="ARBA" id="ARBA00012261"/>
    </source>
</evidence>
<feature type="domain" description="Formyl transferase N-terminal" evidence="9">
    <location>
        <begin position="6"/>
        <end position="183"/>
    </location>
</feature>
<organism evidence="11">
    <name type="scientific">Acidithiobacillus ferrivorans</name>
    <dbReference type="NCBI Taxonomy" id="160808"/>
    <lineage>
        <taxon>Bacteria</taxon>
        <taxon>Pseudomonadati</taxon>
        <taxon>Pseudomonadota</taxon>
        <taxon>Acidithiobacillia</taxon>
        <taxon>Acidithiobacillales</taxon>
        <taxon>Acidithiobacillaceae</taxon>
        <taxon>Acidithiobacillus</taxon>
    </lineage>
</organism>
<evidence type="ECO:0000259" key="9">
    <source>
        <dbReference type="Pfam" id="PF00551"/>
    </source>
</evidence>
<keyword evidence="5 8" id="KW-0808">Transferase</keyword>
<reference evidence="11" key="2">
    <citation type="submission" date="2014-07" db="EMBL/GenBank/DDBJ databases">
        <title>Initial genome analysis of the psychrotolerant acidophile Acidithiobacillus ferrivorans CF27: insights into iron and sulfur oxidation pathways and into biofilm formation.</title>
        <authorList>
            <person name="Talla E."/>
            <person name="Hedrich S."/>
            <person name="Mangenot S."/>
            <person name="Ji B."/>
            <person name="Johnson D.B."/>
            <person name="Barbe V."/>
            <person name="Bonnefoy V."/>
        </authorList>
    </citation>
    <scope>NUCLEOTIDE SEQUENCE [LARGE SCALE GENOMIC DNA]</scope>
    <source>
        <strain evidence="11">CF27</strain>
    </source>
</reference>
<dbReference type="EMBL" id="LT841305">
    <property type="protein sequence ID" value="SMH66311.1"/>
    <property type="molecule type" value="Genomic_DNA"/>
</dbReference>
<dbReference type="RefSeq" id="WP_035191757.1">
    <property type="nucleotide sequence ID" value="NZ_CCCS020000023.1"/>
</dbReference>
<gene>
    <name evidence="8 11" type="primary">fmt</name>
    <name evidence="11" type="ORF">AFERRI_30023</name>
    <name evidence="12" type="ORF">AFERRI_30041</name>
</gene>
<dbReference type="InterPro" id="IPR044135">
    <property type="entry name" value="Met-tRNA-FMT_C"/>
</dbReference>
<evidence type="ECO:0000256" key="4">
    <source>
        <dbReference type="ARBA" id="ARBA00016014"/>
    </source>
</evidence>
<dbReference type="InterPro" id="IPR002376">
    <property type="entry name" value="Formyl_transf_N"/>
</dbReference>
<dbReference type="CDD" id="cd08646">
    <property type="entry name" value="FMT_core_Met-tRNA-FMT_N"/>
    <property type="match status" value="1"/>
</dbReference>
<dbReference type="InterPro" id="IPR041711">
    <property type="entry name" value="Met-tRNA-FMT_N"/>
</dbReference>
<dbReference type="InterPro" id="IPR005793">
    <property type="entry name" value="Formyl_trans_C"/>
</dbReference>
<evidence type="ECO:0000259" key="10">
    <source>
        <dbReference type="Pfam" id="PF02911"/>
    </source>
</evidence>
<reference evidence="12 13" key="3">
    <citation type="submission" date="2017-03" db="EMBL/GenBank/DDBJ databases">
        <authorList>
            <person name="Regsiter A."/>
            <person name="William W."/>
        </authorList>
    </citation>
    <scope>NUCLEOTIDE SEQUENCE [LARGE SCALE GENOMIC DNA]</scope>
    <source>
        <strain evidence="12">PRJEB5721</strain>
    </source>
</reference>
<dbReference type="CDD" id="cd08704">
    <property type="entry name" value="Met_tRNA_FMT_C"/>
    <property type="match status" value="1"/>
</dbReference>
<evidence type="ECO:0000256" key="6">
    <source>
        <dbReference type="ARBA" id="ARBA00022917"/>
    </source>
</evidence>
<dbReference type="Pfam" id="PF02911">
    <property type="entry name" value="Formyl_trans_C"/>
    <property type="match status" value="1"/>
</dbReference>
<evidence type="ECO:0000256" key="8">
    <source>
        <dbReference type="HAMAP-Rule" id="MF_00182"/>
    </source>
</evidence>
<dbReference type="AlphaFoldDB" id="A0A060UL30"/>